<keyword evidence="2" id="KW-1185">Reference proteome</keyword>
<protein>
    <submittedName>
        <fullName evidence="1">Uncharacterized protein</fullName>
    </submittedName>
</protein>
<reference evidence="1 2" key="1">
    <citation type="submission" date="2021-06" db="EMBL/GenBank/DDBJ databases">
        <authorList>
            <person name="Palmer J.M."/>
        </authorList>
    </citation>
    <scope>NUCLEOTIDE SEQUENCE [LARGE SCALE GENOMIC DNA]</scope>
    <source>
        <strain evidence="1 2">AS_MEX2019</strain>
        <tissue evidence="1">Muscle</tissue>
    </source>
</reference>
<comment type="caution">
    <text evidence="1">The sequence shown here is derived from an EMBL/GenBank/DDBJ whole genome shotgun (WGS) entry which is preliminary data.</text>
</comment>
<proteinExistence type="predicted"/>
<dbReference type="EMBL" id="JAHRIP010056836">
    <property type="protein sequence ID" value="MEQ2302565.1"/>
    <property type="molecule type" value="Genomic_DNA"/>
</dbReference>
<organism evidence="1 2">
    <name type="scientific">Ameca splendens</name>
    <dbReference type="NCBI Taxonomy" id="208324"/>
    <lineage>
        <taxon>Eukaryota</taxon>
        <taxon>Metazoa</taxon>
        <taxon>Chordata</taxon>
        <taxon>Craniata</taxon>
        <taxon>Vertebrata</taxon>
        <taxon>Euteleostomi</taxon>
        <taxon>Actinopterygii</taxon>
        <taxon>Neopterygii</taxon>
        <taxon>Teleostei</taxon>
        <taxon>Neoteleostei</taxon>
        <taxon>Acanthomorphata</taxon>
        <taxon>Ovalentaria</taxon>
        <taxon>Atherinomorphae</taxon>
        <taxon>Cyprinodontiformes</taxon>
        <taxon>Goodeidae</taxon>
        <taxon>Ameca</taxon>
    </lineage>
</organism>
<gene>
    <name evidence="1" type="ORF">AMECASPLE_007883</name>
</gene>
<dbReference type="Proteomes" id="UP001469553">
    <property type="component" value="Unassembled WGS sequence"/>
</dbReference>
<name>A0ABV0Z9K5_9TELE</name>
<evidence type="ECO:0000313" key="1">
    <source>
        <dbReference type="EMBL" id="MEQ2302565.1"/>
    </source>
</evidence>
<evidence type="ECO:0000313" key="2">
    <source>
        <dbReference type="Proteomes" id="UP001469553"/>
    </source>
</evidence>
<accession>A0ABV0Z9K5</accession>
<sequence>MPATFSVELAGSCFTLLTFLSSPEFAKRDLHLQVGNWYDDESMEVERNSIYVKMNIWLGIPSNRDEYCRGSGSL</sequence>